<dbReference type="GO" id="GO:0004674">
    <property type="term" value="F:protein serine/threonine kinase activity"/>
    <property type="evidence" value="ECO:0007669"/>
    <property type="project" value="UniProtKB-KW"/>
</dbReference>
<gene>
    <name evidence="3" type="ORF">BBK14_25540</name>
</gene>
<keyword evidence="1" id="KW-0418">Kinase</keyword>
<dbReference type="EMBL" id="MAXA01000247">
    <property type="protein sequence ID" value="OHV22312.1"/>
    <property type="molecule type" value="Genomic_DNA"/>
</dbReference>
<dbReference type="AlphaFoldDB" id="A0A1S1PNK9"/>
<dbReference type="RefSeq" id="WP_071066188.1">
    <property type="nucleotide sequence ID" value="NZ_JBFLUH010000003.1"/>
</dbReference>
<organism evidence="3 4">
    <name type="scientific">Parafrankia soli</name>
    <dbReference type="NCBI Taxonomy" id="2599596"/>
    <lineage>
        <taxon>Bacteria</taxon>
        <taxon>Bacillati</taxon>
        <taxon>Actinomycetota</taxon>
        <taxon>Actinomycetes</taxon>
        <taxon>Frankiales</taxon>
        <taxon>Frankiaceae</taxon>
        <taxon>Parafrankia</taxon>
    </lineage>
</organism>
<evidence type="ECO:0000259" key="2">
    <source>
        <dbReference type="Pfam" id="PF13581"/>
    </source>
</evidence>
<dbReference type="InterPro" id="IPR003594">
    <property type="entry name" value="HATPase_dom"/>
</dbReference>
<dbReference type="CDD" id="cd16936">
    <property type="entry name" value="HATPase_RsbW-like"/>
    <property type="match status" value="1"/>
</dbReference>
<dbReference type="Proteomes" id="UP000179769">
    <property type="component" value="Unassembled WGS sequence"/>
</dbReference>
<proteinExistence type="predicted"/>
<dbReference type="InterPro" id="IPR050267">
    <property type="entry name" value="Anti-sigma-factor_SerPK"/>
</dbReference>
<sequence>MPTVELHFAALPGHVRTARMIATAVSRRAGVPAGAVDEIKLAVGEACARAVRVNRRSNPEALVHVALTDAPETFTVVVSDSGAPGDEVAPGPDGGLISAPALLDLGGADLGGAAALGSAALTAPGLDGDPDADQPFPPGLGLALIEGLVDEVAVRRGTDGTGTVVEMTWHTGEPPADSDLDSAAYAALAAEIAGSARREA</sequence>
<dbReference type="OrthoDB" id="3399481at2"/>
<keyword evidence="1" id="KW-0808">Transferase</keyword>
<evidence type="ECO:0000313" key="4">
    <source>
        <dbReference type="Proteomes" id="UP000179769"/>
    </source>
</evidence>
<dbReference type="Gene3D" id="3.30.565.10">
    <property type="entry name" value="Histidine kinase-like ATPase, C-terminal domain"/>
    <property type="match status" value="1"/>
</dbReference>
<dbReference type="PANTHER" id="PTHR35526:SF3">
    <property type="entry name" value="ANTI-SIGMA-F FACTOR RSBW"/>
    <property type="match status" value="1"/>
</dbReference>
<dbReference type="PANTHER" id="PTHR35526">
    <property type="entry name" value="ANTI-SIGMA-F FACTOR RSBW-RELATED"/>
    <property type="match status" value="1"/>
</dbReference>
<feature type="domain" description="Histidine kinase/HSP90-like ATPase" evidence="2">
    <location>
        <begin position="8"/>
        <end position="169"/>
    </location>
</feature>
<protein>
    <submittedName>
        <fullName evidence="3">Anti-sigma regulatory factor</fullName>
    </submittedName>
</protein>
<reference evidence="4" key="1">
    <citation type="submission" date="2016-07" db="EMBL/GenBank/DDBJ databases">
        <title>Frankia sp. NRRL B-16219 Genome sequencing.</title>
        <authorList>
            <person name="Ghodhbane-Gtari F."/>
            <person name="Swanson E."/>
            <person name="Gueddou A."/>
            <person name="Louati M."/>
            <person name="Nouioui I."/>
            <person name="Hezbri K."/>
            <person name="Abebe-Akele F."/>
            <person name="Simpson S."/>
            <person name="Morris K."/>
            <person name="Thomas K."/>
            <person name="Gtari M."/>
            <person name="Tisa L.S."/>
        </authorList>
    </citation>
    <scope>NUCLEOTIDE SEQUENCE [LARGE SCALE GENOMIC DNA]</scope>
    <source>
        <strain evidence="4">NRRL B-16219</strain>
    </source>
</reference>
<dbReference type="InterPro" id="IPR036890">
    <property type="entry name" value="HATPase_C_sf"/>
</dbReference>
<dbReference type="Pfam" id="PF13581">
    <property type="entry name" value="HATPase_c_2"/>
    <property type="match status" value="1"/>
</dbReference>
<evidence type="ECO:0000313" key="3">
    <source>
        <dbReference type="EMBL" id="OHV22312.1"/>
    </source>
</evidence>
<comment type="caution">
    <text evidence="3">The sequence shown here is derived from an EMBL/GenBank/DDBJ whole genome shotgun (WGS) entry which is preliminary data.</text>
</comment>
<name>A0A1S1PNK9_9ACTN</name>
<keyword evidence="4" id="KW-1185">Reference proteome</keyword>
<evidence type="ECO:0000256" key="1">
    <source>
        <dbReference type="ARBA" id="ARBA00022527"/>
    </source>
</evidence>
<keyword evidence="1" id="KW-0723">Serine/threonine-protein kinase</keyword>
<accession>A0A1S1PNK9</accession>